<dbReference type="GO" id="GO:0003677">
    <property type="term" value="F:DNA binding"/>
    <property type="evidence" value="ECO:0007669"/>
    <property type="project" value="UniProtKB-KW"/>
</dbReference>
<dbReference type="PANTHER" id="PTHR43214">
    <property type="entry name" value="TWO-COMPONENT RESPONSE REGULATOR"/>
    <property type="match status" value="1"/>
</dbReference>
<dbReference type="STRING" id="1156417.Y919_06540"/>
<dbReference type="InterPro" id="IPR011006">
    <property type="entry name" value="CheY-like_superfamily"/>
</dbReference>
<dbReference type="PANTHER" id="PTHR43214:SF40">
    <property type="entry name" value="TRANSCRIPTIONAL REGULATORY PROTEIN LNRK"/>
    <property type="match status" value="1"/>
</dbReference>
<dbReference type="SUPFAM" id="SSF52172">
    <property type="entry name" value="CheY-like"/>
    <property type="match status" value="1"/>
</dbReference>
<feature type="modified residue" description="4-aspartylphosphate" evidence="5">
    <location>
        <position position="54"/>
    </location>
</feature>
<evidence type="ECO:0000259" key="7">
    <source>
        <dbReference type="PROSITE" id="PS50110"/>
    </source>
</evidence>
<feature type="domain" description="Response regulatory" evidence="7">
    <location>
        <begin position="3"/>
        <end position="119"/>
    </location>
</feature>
<dbReference type="Pfam" id="PF00072">
    <property type="entry name" value="Response_reg"/>
    <property type="match status" value="1"/>
</dbReference>
<dbReference type="CDD" id="cd17535">
    <property type="entry name" value="REC_NarL-like"/>
    <property type="match status" value="1"/>
</dbReference>
<dbReference type="PRINTS" id="PR00038">
    <property type="entry name" value="HTHLUXR"/>
</dbReference>
<gene>
    <name evidence="8" type="ORF">Y919_06540</name>
</gene>
<evidence type="ECO:0000256" key="3">
    <source>
        <dbReference type="ARBA" id="ARBA00023125"/>
    </source>
</evidence>
<keyword evidence="2" id="KW-0805">Transcription regulation</keyword>
<protein>
    <submittedName>
        <fullName evidence="8">LuxR family transcriptional regulator</fullName>
    </submittedName>
</protein>
<keyword evidence="3" id="KW-0238">DNA-binding</keyword>
<dbReference type="InterPro" id="IPR001789">
    <property type="entry name" value="Sig_transdc_resp-reg_receiver"/>
</dbReference>
<dbReference type="EMBL" id="AZTB01000028">
    <property type="protein sequence ID" value="KGG80369.1"/>
    <property type="molecule type" value="Genomic_DNA"/>
</dbReference>
<sequence length="218" mass="24757">MIKVFLVDDQRILTEGLKMILGREKDIQICGVANSGKEAYELCKWNRPDIVLMDIKMPKMNGAEATKLIKRDFPETKVIILTTFNDDEYIYEALKNGASGYILKDATPDEIAEAIRTVYNGGALIQPEVAVKVLNKFSEMAKSKEVRNIDSRVELLTSREKEICRLVGEGKNNKEISKELYLSEGTVKNHITKILNKLELRDRTQLAIFAIKNNLYSD</sequence>
<dbReference type="Pfam" id="PF00196">
    <property type="entry name" value="GerE"/>
    <property type="match status" value="1"/>
</dbReference>
<dbReference type="PROSITE" id="PS50043">
    <property type="entry name" value="HTH_LUXR_2"/>
    <property type="match status" value="1"/>
</dbReference>
<evidence type="ECO:0000313" key="9">
    <source>
        <dbReference type="Proteomes" id="UP000029622"/>
    </source>
</evidence>
<feature type="domain" description="HTH luxR-type" evidence="6">
    <location>
        <begin position="149"/>
        <end position="214"/>
    </location>
</feature>
<evidence type="ECO:0000259" key="6">
    <source>
        <dbReference type="PROSITE" id="PS50043"/>
    </source>
</evidence>
<name>A0A096CUY3_9FIRM</name>
<dbReference type="AlphaFoldDB" id="A0A096CUY3"/>
<proteinExistence type="predicted"/>
<organism evidence="8 9">
    <name type="scientific">Caloranaerobacter azorensis H53214</name>
    <dbReference type="NCBI Taxonomy" id="1156417"/>
    <lineage>
        <taxon>Bacteria</taxon>
        <taxon>Bacillati</taxon>
        <taxon>Bacillota</taxon>
        <taxon>Tissierellia</taxon>
        <taxon>Tissierellales</taxon>
        <taxon>Thermohalobacteraceae</taxon>
        <taxon>Caloranaerobacter</taxon>
    </lineage>
</organism>
<dbReference type="CDD" id="cd06170">
    <property type="entry name" value="LuxR_C_like"/>
    <property type="match status" value="1"/>
</dbReference>
<keyword evidence="1 5" id="KW-0597">Phosphoprotein</keyword>
<dbReference type="InterPro" id="IPR000792">
    <property type="entry name" value="Tscrpt_reg_LuxR_C"/>
</dbReference>
<dbReference type="GO" id="GO:0000160">
    <property type="term" value="P:phosphorelay signal transduction system"/>
    <property type="evidence" value="ECO:0007669"/>
    <property type="project" value="InterPro"/>
</dbReference>
<comment type="caution">
    <text evidence="8">The sequence shown here is derived from an EMBL/GenBank/DDBJ whole genome shotgun (WGS) entry which is preliminary data.</text>
</comment>
<dbReference type="Gene3D" id="3.40.50.2300">
    <property type="match status" value="1"/>
</dbReference>
<evidence type="ECO:0000256" key="1">
    <source>
        <dbReference type="ARBA" id="ARBA00022553"/>
    </source>
</evidence>
<reference evidence="8 9" key="1">
    <citation type="submission" date="2013-12" db="EMBL/GenBank/DDBJ databases">
        <title>Draft genome sequence of Caloranaerobacter sp. H53214.</title>
        <authorList>
            <person name="Jiang L.J."/>
            <person name="Shao Z.Z."/>
            <person name="Long M.N."/>
        </authorList>
    </citation>
    <scope>NUCLEOTIDE SEQUENCE [LARGE SCALE GENOMIC DNA]</scope>
    <source>
        <strain evidence="8 9">H53214</strain>
    </source>
</reference>
<dbReference type="SMART" id="SM00448">
    <property type="entry name" value="REC"/>
    <property type="match status" value="1"/>
</dbReference>
<dbReference type="SMART" id="SM00421">
    <property type="entry name" value="HTH_LUXR"/>
    <property type="match status" value="1"/>
</dbReference>
<dbReference type="Proteomes" id="UP000029622">
    <property type="component" value="Unassembled WGS sequence"/>
</dbReference>
<evidence type="ECO:0000256" key="5">
    <source>
        <dbReference type="PROSITE-ProRule" id="PRU00169"/>
    </source>
</evidence>
<dbReference type="GO" id="GO:0006355">
    <property type="term" value="P:regulation of DNA-templated transcription"/>
    <property type="evidence" value="ECO:0007669"/>
    <property type="project" value="InterPro"/>
</dbReference>
<dbReference type="RefSeq" id="WP_035163422.1">
    <property type="nucleotide sequence ID" value="NZ_AZTB01000028.1"/>
</dbReference>
<keyword evidence="4" id="KW-0804">Transcription</keyword>
<dbReference type="InterPro" id="IPR039420">
    <property type="entry name" value="WalR-like"/>
</dbReference>
<evidence type="ECO:0000256" key="2">
    <source>
        <dbReference type="ARBA" id="ARBA00023015"/>
    </source>
</evidence>
<evidence type="ECO:0000313" key="8">
    <source>
        <dbReference type="EMBL" id="KGG80369.1"/>
    </source>
</evidence>
<dbReference type="InterPro" id="IPR016032">
    <property type="entry name" value="Sig_transdc_resp-reg_C-effctor"/>
</dbReference>
<accession>A0A096CUY3</accession>
<dbReference type="InterPro" id="IPR058245">
    <property type="entry name" value="NreC/VraR/RcsB-like_REC"/>
</dbReference>
<dbReference type="PROSITE" id="PS50110">
    <property type="entry name" value="RESPONSE_REGULATORY"/>
    <property type="match status" value="1"/>
</dbReference>
<evidence type="ECO:0000256" key="4">
    <source>
        <dbReference type="ARBA" id="ARBA00023163"/>
    </source>
</evidence>
<dbReference type="SUPFAM" id="SSF46894">
    <property type="entry name" value="C-terminal effector domain of the bipartite response regulators"/>
    <property type="match status" value="1"/>
</dbReference>